<dbReference type="SUPFAM" id="SSF75169">
    <property type="entry name" value="DsrEFH-like"/>
    <property type="match status" value="1"/>
</dbReference>
<keyword evidence="3" id="KW-1185">Reference proteome</keyword>
<protein>
    <submittedName>
        <fullName evidence="2">Sulfurtransferase complex subunit TusC</fullName>
    </submittedName>
</protein>
<comment type="caution">
    <text evidence="2">The sequence shown here is derived from an EMBL/GenBank/DDBJ whole genome shotgun (WGS) entry which is preliminary data.</text>
</comment>
<comment type="similarity">
    <text evidence="1">Belongs to the DsrF/TusC family.</text>
</comment>
<organism evidence="2 3">
    <name type="scientific">Cobetia marina</name>
    <name type="common">Deleya marina</name>
    <dbReference type="NCBI Taxonomy" id="28258"/>
    <lineage>
        <taxon>Bacteria</taxon>
        <taxon>Pseudomonadati</taxon>
        <taxon>Pseudomonadota</taxon>
        <taxon>Gammaproteobacteria</taxon>
        <taxon>Oceanospirillales</taxon>
        <taxon>Halomonadaceae</taxon>
        <taxon>Cobetia</taxon>
    </lineage>
</organism>
<name>A0ABU9GDG9_COBMA</name>
<reference evidence="2 3" key="1">
    <citation type="submission" date="2024-02" db="EMBL/GenBank/DDBJ databases">
        <title>Bacteria isolated from the canopy kelp, Nereocystis luetkeana.</title>
        <authorList>
            <person name="Pfister C.A."/>
            <person name="Younker I.T."/>
            <person name="Light S.H."/>
        </authorList>
    </citation>
    <scope>NUCLEOTIDE SEQUENCE [LARGE SCALE GENOMIC DNA]</scope>
    <source>
        <strain evidence="2 3">TI.5.07</strain>
    </source>
</reference>
<dbReference type="InterPro" id="IPR017462">
    <property type="entry name" value="Sulphur_relay_TusC/DsrF"/>
</dbReference>
<evidence type="ECO:0000313" key="3">
    <source>
        <dbReference type="Proteomes" id="UP001378242"/>
    </source>
</evidence>
<evidence type="ECO:0000313" key="2">
    <source>
        <dbReference type="EMBL" id="MEL0616521.1"/>
    </source>
</evidence>
<dbReference type="Gene3D" id="3.40.1260.10">
    <property type="entry name" value="DsrEFH-like"/>
    <property type="match status" value="1"/>
</dbReference>
<dbReference type="Pfam" id="PF02635">
    <property type="entry name" value="DsrE"/>
    <property type="match status" value="1"/>
</dbReference>
<dbReference type="NCBIfam" id="TIGR03010">
    <property type="entry name" value="sulf_tusC_dsrF"/>
    <property type="match status" value="1"/>
</dbReference>
<dbReference type="InterPro" id="IPR027396">
    <property type="entry name" value="DsrEFH-like"/>
</dbReference>
<sequence length="142" mass="14875">MSDAMSQTATHAADLGQVSDDLAPGDLLILLRHAPHGSSWLREGLEAAMVAAAFGREVGLLFSGDGVLALLEGQQPGALGQKGSDNLLAALDMYDVQRCYVDAAALRARGLSVEDIALLPVTLMEHDDIVALTGAFSRVLSF</sequence>
<dbReference type="EMBL" id="JBAKAP010000005">
    <property type="protein sequence ID" value="MEL0616521.1"/>
    <property type="molecule type" value="Genomic_DNA"/>
</dbReference>
<proteinExistence type="inferred from homology"/>
<dbReference type="PANTHER" id="PTHR38780:SF1">
    <property type="entry name" value="PROTEIN TUSC"/>
    <property type="match status" value="1"/>
</dbReference>
<accession>A0ABU9GDG9</accession>
<dbReference type="NCBIfam" id="NF001238">
    <property type="entry name" value="PRK00211.1"/>
    <property type="match status" value="1"/>
</dbReference>
<evidence type="ECO:0000256" key="1">
    <source>
        <dbReference type="ARBA" id="ARBA00005996"/>
    </source>
</evidence>
<gene>
    <name evidence="2" type="primary">tusC</name>
    <name evidence="2" type="ORF">V6243_06720</name>
</gene>
<dbReference type="RefSeq" id="WP_255317648.1">
    <property type="nucleotide sequence ID" value="NZ_BJOH01000026.1"/>
</dbReference>
<dbReference type="Proteomes" id="UP001378242">
    <property type="component" value="Unassembled WGS sequence"/>
</dbReference>
<dbReference type="InterPro" id="IPR003787">
    <property type="entry name" value="Sulphur_relay_DsrE/F-like"/>
</dbReference>
<dbReference type="PANTHER" id="PTHR38780">
    <property type="entry name" value="PROTEIN TUSC"/>
    <property type="match status" value="1"/>
</dbReference>